<feature type="region of interest" description="Disordered" evidence="1">
    <location>
        <begin position="39"/>
        <end position="99"/>
    </location>
</feature>
<evidence type="ECO:0000313" key="2">
    <source>
        <dbReference type="EMBL" id="RAY17198.1"/>
    </source>
</evidence>
<feature type="compositionally biased region" description="Low complexity" evidence="1">
    <location>
        <begin position="39"/>
        <end position="50"/>
    </location>
</feature>
<dbReference type="AlphaFoldDB" id="A0A365HDV9"/>
<proteinExistence type="predicted"/>
<dbReference type="Proteomes" id="UP000251891">
    <property type="component" value="Unassembled WGS sequence"/>
</dbReference>
<comment type="caution">
    <text evidence="2">The sequence shown here is derived from an EMBL/GenBank/DDBJ whole genome shotgun (WGS) entry which is preliminary data.</text>
</comment>
<sequence length="185" mass="18266">MLPRAGRSRLLGYGGAMLLVLLAVAVLVTPLVGDGAPPDAPAAGKDASGGPVPPGASPGWSVPPVRPGGVPTGTPGPGAGRDPRPGPGIDPPARVGGAAPACSTATAVHRYAADGLRVTVRPTEVALVNVAVELRGGPPVSENATVRGRPHTFEFPGVTAGAVQRIMVTVLDTSGYRACAARAQG</sequence>
<reference evidence="2 3" key="1">
    <citation type="submission" date="2018-06" db="EMBL/GenBank/DDBJ databases">
        <title>Actinomadura craniellae sp. nov. isolated from marine sponge Craniella sp.</title>
        <authorList>
            <person name="Li L."/>
            <person name="Xu Q.H."/>
            <person name="Lin H.W."/>
            <person name="Lu Y.H."/>
        </authorList>
    </citation>
    <scope>NUCLEOTIDE SEQUENCE [LARGE SCALE GENOMIC DNA]</scope>
    <source>
        <strain evidence="2 3">LHW63021</strain>
    </source>
</reference>
<feature type="compositionally biased region" description="Low complexity" evidence="1">
    <location>
        <begin position="57"/>
        <end position="73"/>
    </location>
</feature>
<accession>A0A365HDV9</accession>
<keyword evidence="3" id="KW-1185">Reference proteome</keyword>
<dbReference type="EMBL" id="QLYX01000001">
    <property type="protein sequence ID" value="RAY17198.1"/>
    <property type="molecule type" value="Genomic_DNA"/>
</dbReference>
<evidence type="ECO:0000256" key="1">
    <source>
        <dbReference type="SAM" id="MobiDB-lite"/>
    </source>
</evidence>
<protein>
    <submittedName>
        <fullName evidence="2">Uncharacterized protein</fullName>
    </submittedName>
</protein>
<name>A0A365HDV9_9ACTN</name>
<gene>
    <name evidence="2" type="ORF">DPM19_03355</name>
</gene>
<evidence type="ECO:0000313" key="3">
    <source>
        <dbReference type="Proteomes" id="UP000251891"/>
    </source>
</evidence>
<organism evidence="2 3">
    <name type="scientific">Actinomadura craniellae</name>
    <dbReference type="NCBI Taxonomy" id="2231787"/>
    <lineage>
        <taxon>Bacteria</taxon>
        <taxon>Bacillati</taxon>
        <taxon>Actinomycetota</taxon>
        <taxon>Actinomycetes</taxon>
        <taxon>Streptosporangiales</taxon>
        <taxon>Thermomonosporaceae</taxon>
        <taxon>Actinomadura</taxon>
    </lineage>
</organism>